<feature type="compositionally biased region" description="Basic residues" evidence="4">
    <location>
        <begin position="1"/>
        <end position="17"/>
    </location>
</feature>
<sequence>MAKASKATKKFQNKHLKHTLDHRKEVQKHKKKVALRKKSKGPSEENAQPKEKKATKAVFDDMSVEDFFEGGFEVPKPKKGTVAAEESEDDEEEGNSDESASEDEEQEENDIDEDAESSEEEDVEQMQKDLEALEGKDPEFYNYLKNNDKDLLDFEAVNPLDAISDDEDDAEDEEDEGDESVLDATTKKTKLKQEITKSLVANWNKQLKKPSIKLLQNIVSAFKTAIYITRADENDTKYTISDPSVFSDLMFVGLQRIPEAIQILSPYKVNLKGIRSVDDKNANARKVTRILKSQAGAYITLLQDITNTETAALVLASLQEVIPFYISQRKILKEIFSSVVDVWAMTSQVETQIATYAFLNNVAREYPKSTLEIILKQTYSTFLKNCRKTNPHTLDLINFSKNSAAELFGIDEQLSYQVGFEYVRQLAIHLRNTITNTSNSSETLGKDAYRSIYNWQFCHSLDFWSRVLADHCNPEKELVNHKNQESPLRSLIYPLVQVTLGTMRLIPTPQFFPLRFYLIRSLIRLSQGTGVYIPIYPLISEILTSTAFTKPGKNVKLEGVDFDYIIKMNQQYLGTKAYQDGLCEQFLELTSEFFVLYSKSVAFPELATPAVLSLRRFMKKSKNIRFNKQLQQLVEKLNATAAYITTKRSNIEYGPSNKAEVKNFLKDVSWESTPLGQYVVVQRKAKEERVKLLKEAIAEEERAKNSSKDADVDDFIGDEQDEQDDEDDDMEDDE</sequence>
<dbReference type="PANTHER" id="PTHR12687:SF4">
    <property type="entry name" value="NUCLEOLAR COMPLEX PROTEIN 2 HOMOLOG"/>
    <property type="match status" value="1"/>
</dbReference>
<feature type="compositionally biased region" description="Acidic residues" evidence="4">
    <location>
        <begin position="164"/>
        <end position="181"/>
    </location>
</feature>
<feature type="region of interest" description="Disordered" evidence="4">
    <location>
        <begin position="698"/>
        <end position="734"/>
    </location>
</feature>
<keyword evidence="3" id="KW-0539">Nucleus</keyword>
<dbReference type="Pfam" id="PF03715">
    <property type="entry name" value="Noc2"/>
    <property type="match status" value="1"/>
</dbReference>
<evidence type="ECO:0000256" key="3">
    <source>
        <dbReference type="ARBA" id="ARBA00023242"/>
    </source>
</evidence>
<gene>
    <name evidence="5" type="ORF">SAMEA4029009_CIC11G00000003875</name>
</gene>
<dbReference type="EMBL" id="LT635767">
    <property type="protein sequence ID" value="SGZ55951.1"/>
    <property type="molecule type" value="Genomic_DNA"/>
</dbReference>
<dbReference type="PANTHER" id="PTHR12687">
    <property type="entry name" value="NUCLEOLAR COMPLEX 2 AND RAD4-RELATED"/>
    <property type="match status" value="1"/>
</dbReference>
<accession>A0A1L0BX92</accession>
<dbReference type="InterPro" id="IPR005343">
    <property type="entry name" value="Noc2"/>
</dbReference>
<name>A0A1L0BX92_9ASCO</name>
<evidence type="ECO:0000256" key="4">
    <source>
        <dbReference type="SAM" id="MobiDB-lite"/>
    </source>
</evidence>
<dbReference type="GO" id="GO:0005654">
    <property type="term" value="C:nucleoplasm"/>
    <property type="evidence" value="ECO:0007669"/>
    <property type="project" value="TreeGrafter"/>
</dbReference>
<evidence type="ECO:0000313" key="6">
    <source>
        <dbReference type="Proteomes" id="UP000182259"/>
    </source>
</evidence>
<feature type="compositionally biased region" description="Acidic residues" evidence="4">
    <location>
        <begin position="85"/>
        <end position="124"/>
    </location>
</feature>
<dbReference type="GO" id="GO:0030690">
    <property type="term" value="C:Noc1p-Noc2p complex"/>
    <property type="evidence" value="ECO:0007669"/>
    <property type="project" value="TreeGrafter"/>
</dbReference>
<evidence type="ECO:0000256" key="2">
    <source>
        <dbReference type="ARBA" id="ARBA00005907"/>
    </source>
</evidence>
<organism evidence="5 6">
    <name type="scientific">Sungouiella intermedia</name>
    <dbReference type="NCBI Taxonomy" id="45354"/>
    <lineage>
        <taxon>Eukaryota</taxon>
        <taxon>Fungi</taxon>
        <taxon>Dikarya</taxon>
        <taxon>Ascomycota</taxon>
        <taxon>Saccharomycotina</taxon>
        <taxon>Pichiomycetes</taxon>
        <taxon>Metschnikowiaceae</taxon>
        <taxon>Sungouiella</taxon>
    </lineage>
</organism>
<feature type="compositionally biased region" description="Basic and acidic residues" evidence="4">
    <location>
        <begin position="698"/>
        <end position="710"/>
    </location>
</feature>
<dbReference type="Proteomes" id="UP000182259">
    <property type="component" value="Chromosome IV"/>
</dbReference>
<feature type="compositionally biased region" description="Basic residues" evidence="4">
    <location>
        <begin position="25"/>
        <end position="40"/>
    </location>
</feature>
<dbReference type="GO" id="GO:0030691">
    <property type="term" value="C:Noc2p-Noc3p complex"/>
    <property type="evidence" value="ECO:0007669"/>
    <property type="project" value="TreeGrafter"/>
</dbReference>
<dbReference type="GO" id="GO:0042273">
    <property type="term" value="P:ribosomal large subunit biogenesis"/>
    <property type="evidence" value="ECO:0007669"/>
    <property type="project" value="TreeGrafter"/>
</dbReference>
<feature type="compositionally biased region" description="Basic and acidic residues" evidence="4">
    <location>
        <begin position="41"/>
        <end position="54"/>
    </location>
</feature>
<feature type="region of interest" description="Disordered" evidence="4">
    <location>
        <begin position="164"/>
        <end position="185"/>
    </location>
</feature>
<reference evidence="5 6" key="1">
    <citation type="submission" date="2016-10" db="EMBL/GenBank/DDBJ databases">
        <authorList>
            <person name="de Groot N.N."/>
        </authorList>
    </citation>
    <scope>NUCLEOTIDE SEQUENCE [LARGE SCALE GENOMIC DNA]</scope>
    <source>
        <strain evidence="5 6">PYCC 4715</strain>
    </source>
</reference>
<comment type="similarity">
    <text evidence="2">Belongs to the NOC2 family.</text>
</comment>
<dbReference type="AlphaFoldDB" id="A0A1L0BX92"/>
<feature type="compositionally biased region" description="Basic and acidic residues" evidence="4">
    <location>
        <begin position="125"/>
        <end position="134"/>
    </location>
</feature>
<dbReference type="GO" id="GO:0005730">
    <property type="term" value="C:nucleolus"/>
    <property type="evidence" value="ECO:0007669"/>
    <property type="project" value="TreeGrafter"/>
</dbReference>
<proteinExistence type="inferred from homology"/>
<evidence type="ECO:0000256" key="1">
    <source>
        <dbReference type="ARBA" id="ARBA00004123"/>
    </source>
</evidence>
<feature type="compositionally biased region" description="Acidic residues" evidence="4">
    <location>
        <begin position="711"/>
        <end position="734"/>
    </location>
</feature>
<comment type="subcellular location">
    <subcellularLocation>
        <location evidence="1">Nucleus</location>
    </subcellularLocation>
</comment>
<feature type="region of interest" description="Disordered" evidence="4">
    <location>
        <begin position="1"/>
        <end position="134"/>
    </location>
</feature>
<protein>
    <submittedName>
        <fullName evidence="5">CIC11C00000003875</fullName>
    </submittedName>
</protein>
<evidence type="ECO:0000313" key="5">
    <source>
        <dbReference type="EMBL" id="SGZ55951.1"/>
    </source>
</evidence>